<dbReference type="CDD" id="cd02440">
    <property type="entry name" value="AdoMet_MTases"/>
    <property type="match status" value="1"/>
</dbReference>
<organism evidence="2 3">
    <name type="scientific">Acanthopleuribacter pedis</name>
    <dbReference type="NCBI Taxonomy" id="442870"/>
    <lineage>
        <taxon>Bacteria</taxon>
        <taxon>Pseudomonadati</taxon>
        <taxon>Acidobacteriota</taxon>
        <taxon>Holophagae</taxon>
        <taxon>Acanthopleuribacterales</taxon>
        <taxon>Acanthopleuribacteraceae</taxon>
        <taxon>Acanthopleuribacter</taxon>
    </lineage>
</organism>
<reference evidence="2" key="1">
    <citation type="submission" date="2021-03" db="EMBL/GenBank/DDBJ databases">
        <authorList>
            <person name="Wang G."/>
        </authorList>
    </citation>
    <scope>NUCLEOTIDE SEQUENCE</scope>
    <source>
        <strain evidence="2">KCTC 12899</strain>
    </source>
</reference>
<keyword evidence="2" id="KW-0808">Transferase</keyword>
<gene>
    <name evidence="2" type="ORF">J3U88_01235</name>
</gene>
<dbReference type="AlphaFoldDB" id="A0A8J7Q0M9"/>
<dbReference type="GO" id="GO:0032259">
    <property type="term" value="P:methylation"/>
    <property type="evidence" value="ECO:0007669"/>
    <property type="project" value="UniProtKB-KW"/>
</dbReference>
<protein>
    <submittedName>
        <fullName evidence="2">Class I SAM-dependent methyltransferase</fullName>
    </submittedName>
</protein>
<dbReference type="Proteomes" id="UP000664417">
    <property type="component" value="Unassembled WGS sequence"/>
</dbReference>
<dbReference type="Pfam" id="PF08241">
    <property type="entry name" value="Methyltransf_11"/>
    <property type="match status" value="1"/>
</dbReference>
<name>A0A8J7Q0M9_9BACT</name>
<sequence length="290" mass="33021">MNNAELLSSFPIYVGDGLTPWQQAGILAEPGGGKTLEDFRTLSSADPIVRAHYPATADADAVATKRWQKAQRAESQFWRTWRQNTLYKDVSLYDFWLEVVEKTGGPLAPGRTLDVGCGPVSVLNFVRPKGMQPFGLDPLAEVYAREKLIECRDDVRPMPIAGLPAERMPFLDESLDQVICLNVLDHVSDAPRVLAEIHRVLKKDGYLRLYVHTFASWIKRFLFFDTPHTYHWDHEEFKALVEAGGFKIVHELMEPKTFDLPETLLGKLGFFPYWVATKVAYTSYFKVQRV</sequence>
<feature type="domain" description="Methyltransferase type 11" evidence="1">
    <location>
        <begin position="113"/>
        <end position="207"/>
    </location>
</feature>
<dbReference type="PANTHER" id="PTHR45036:SF1">
    <property type="entry name" value="METHYLTRANSFERASE LIKE 7A"/>
    <property type="match status" value="1"/>
</dbReference>
<dbReference type="EMBL" id="JAFREP010000001">
    <property type="protein sequence ID" value="MBO1317064.1"/>
    <property type="molecule type" value="Genomic_DNA"/>
</dbReference>
<proteinExistence type="predicted"/>
<dbReference type="RefSeq" id="WP_207856300.1">
    <property type="nucleotide sequence ID" value="NZ_JAFREP010000001.1"/>
</dbReference>
<accession>A0A8J7Q0M9</accession>
<dbReference type="Gene3D" id="3.40.50.150">
    <property type="entry name" value="Vaccinia Virus protein VP39"/>
    <property type="match status" value="1"/>
</dbReference>
<keyword evidence="3" id="KW-1185">Reference proteome</keyword>
<dbReference type="InterPro" id="IPR029063">
    <property type="entry name" value="SAM-dependent_MTases_sf"/>
</dbReference>
<dbReference type="PANTHER" id="PTHR45036">
    <property type="entry name" value="METHYLTRANSFERASE LIKE 7B"/>
    <property type="match status" value="1"/>
</dbReference>
<dbReference type="SUPFAM" id="SSF53335">
    <property type="entry name" value="S-adenosyl-L-methionine-dependent methyltransferases"/>
    <property type="match status" value="1"/>
</dbReference>
<evidence type="ECO:0000259" key="1">
    <source>
        <dbReference type="Pfam" id="PF08241"/>
    </source>
</evidence>
<dbReference type="InterPro" id="IPR052356">
    <property type="entry name" value="Thiol_S-MT"/>
</dbReference>
<keyword evidence="2" id="KW-0489">Methyltransferase</keyword>
<dbReference type="InterPro" id="IPR013216">
    <property type="entry name" value="Methyltransf_11"/>
</dbReference>
<dbReference type="GO" id="GO:0008757">
    <property type="term" value="F:S-adenosylmethionine-dependent methyltransferase activity"/>
    <property type="evidence" value="ECO:0007669"/>
    <property type="project" value="InterPro"/>
</dbReference>
<evidence type="ECO:0000313" key="3">
    <source>
        <dbReference type="Proteomes" id="UP000664417"/>
    </source>
</evidence>
<evidence type="ECO:0000313" key="2">
    <source>
        <dbReference type="EMBL" id="MBO1317064.1"/>
    </source>
</evidence>
<comment type="caution">
    <text evidence="2">The sequence shown here is derived from an EMBL/GenBank/DDBJ whole genome shotgun (WGS) entry which is preliminary data.</text>
</comment>